<dbReference type="GO" id="GO:0005829">
    <property type="term" value="C:cytosol"/>
    <property type="evidence" value="ECO:0007669"/>
    <property type="project" value="TreeGrafter"/>
</dbReference>
<dbReference type="Pfam" id="PF01075">
    <property type="entry name" value="Glyco_transf_9"/>
    <property type="match status" value="1"/>
</dbReference>
<dbReference type="GO" id="GO:0009244">
    <property type="term" value="P:lipopolysaccharide core region biosynthetic process"/>
    <property type="evidence" value="ECO:0007669"/>
    <property type="project" value="TreeGrafter"/>
</dbReference>
<dbReference type="PANTHER" id="PTHR30160">
    <property type="entry name" value="TETRAACYLDISACCHARIDE 4'-KINASE-RELATED"/>
    <property type="match status" value="1"/>
</dbReference>
<evidence type="ECO:0000256" key="2">
    <source>
        <dbReference type="ARBA" id="ARBA00022679"/>
    </source>
</evidence>
<sequence>MDSQSPECGAPGGPLSTARAAVYFEAKIGDAVLTLPAMRALGEIFAAPLTLICPKVPFDLCFREVSPLLIDTTAFHSGDLPSDRSGDYDALAAQVGAVDLLINTLSFAIPSETFRALRQRLAPPTSVGFKNDYDSYDIAIAKGACHSADQMFKLAHVFDPSARIEAYAQPLPIPPAVREQAKSMRAALPRGYHVLVVHADTDWPEKRWPATRFIDVLDRFLSRHRDFVAWIVGMGHEELNVGREGARVIPHLGLPLDLAMGLVAEADVFLGIDSSMLHAADLAGVPGVGLFGPTRSATWGFRFGPHRHIDRRTMADITAEEVLSAMESLAAIAVPAADGATAAR</sequence>
<dbReference type="RefSeq" id="WP_167542732.1">
    <property type="nucleotide sequence ID" value="NZ_CTEC01000002.1"/>
</dbReference>
<keyword evidence="1" id="KW-0328">Glycosyltransferase</keyword>
<proteinExistence type="predicted"/>
<organism evidence="3 4">
    <name type="scientific">Mycobacterium europaeum</name>
    <dbReference type="NCBI Taxonomy" id="761804"/>
    <lineage>
        <taxon>Bacteria</taxon>
        <taxon>Bacillati</taxon>
        <taxon>Actinomycetota</taxon>
        <taxon>Actinomycetes</taxon>
        <taxon>Mycobacteriales</taxon>
        <taxon>Mycobacteriaceae</taxon>
        <taxon>Mycobacterium</taxon>
        <taxon>Mycobacterium simiae complex</taxon>
    </lineage>
</organism>
<keyword evidence="4" id="KW-1185">Reference proteome</keyword>
<name>A0A0U1DKR9_9MYCO</name>
<dbReference type="SUPFAM" id="SSF53756">
    <property type="entry name" value="UDP-Glycosyltransferase/glycogen phosphorylase"/>
    <property type="match status" value="1"/>
</dbReference>
<dbReference type="EMBL" id="CTEC01000002">
    <property type="protein sequence ID" value="CQD17537.1"/>
    <property type="molecule type" value="Genomic_DNA"/>
</dbReference>
<keyword evidence="2 3" id="KW-0808">Transferase</keyword>
<reference evidence="4" key="1">
    <citation type="submission" date="2015-03" db="EMBL/GenBank/DDBJ databases">
        <authorList>
            <person name="Urmite Genomes"/>
        </authorList>
    </citation>
    <scope>NUCLEOTIDE SEQUENCE [LARGE SCALE GENOMIC DNA]</scope>
    <source>
        <strain evidence="4">CSUR P1344</strain>
    </source>
</reference>
<dbReference type="InterPro" id="IPR051199">
    <property type="entry name" value="LPS_LOS_Heptosyltrfase"/>
</dbReference>
<dbReference type="Gene3D" id="3.40.50.2000">
    <property type="entry name" value="Glycogen Phosphorylase B"/>
    <property type="match status" value="1"/>
</dbReference>
<evidence type="ECO:0000313" key="4">
    <source>
        <dbReference type="Proteomes" id="UP000199601"/>
    </source>
</evidence>
<evidence type="ECO:0000313" key="3">
    <source>
        <dbReference type="EMBL" id="CQD17537.1"/>
    </source>
</evidence>
<accession>A0A0U1DKR9</accession>
<protein>
    <submittedName>
        <fullName evidence="3">Glycosyltransferase family 9 (Heptosyltransferase)</fullName>
    </submittedName>
</protein>
<gene>
    <name evidence="3" type="ORF">BN000_03873</name>
</gene>
<dbReference type="AlphaFoldDB" id="A0A0U1DKR9"/>
<dbReference type="GO" id="GO:0008713">
    <property type="term" value="F:ADP-heptose-lipopolysaccharide heptosyltransferase activity"/>
    <property type="evidence" value="ECO:0007669"/>
    <property type="project" value="TreeGrafter"/>
</dbReference>
<evidence type="ECO:0000256" key="1">
    <source>
        <dbReference type="ARBA" id="ARBA00022676"/>
    </source>
</evidence>
<dbReference type="Proteomes" id="UP000199601">
    <property type="component" value="Unassembled WGS sequence"/>
</dbReference>
<dbReference type="InterPro" id="IPR002201">
    <property type="entry name" value="Glyco_trans_9"/>
</dbReference>